<feature type="domain" description="HTH cro/C1-type" evidence="2">
    <location>
        <begin position="24"/>
        <end position="72"/>
    </location>
</feature>
<dbReference type="SMART" id="SM00530">
    <property type="entry name" value="HTH_XRE"/>
    <property type="match status" value="1"/>
</dbReference>
<dbReference type="InterPro" id="IPR010359">
    <property type="entry name" value="IrrE_HExxH"/>
</dbReference>
<dbReference type="Pfam" id="PF01381">
    <property type="entry name" value="HTH_3"/>
    <property type="match status" value="1"/>
</dbReference>
<dbReference type="GO" id="GO:0003677">
    <property type="term" value="F:DNA binding"/>
    <property type="evidence" value="ECO:0007669"/>
    <property type="project" value="InterPro"/>
</dbReference>
<reference evidence="3 4" key="1">
    <citation type="journal article" date="2016" name="Environ. Microbiol.">
        <title>Genomic resolution of a cold subsurface aquifer community provides metabolic insights for novel microbes adapted to high CO concentrations.</title>
        <authorList>
            <person name="Probst A.J."/>
            <person name="Castelle C.J."/>
            <person name="Singh A."/>
            <person name="Brown C.T."/>
            <person name="Anantharaman K."/>
            <person name="Sharon I."/>
            <person name="Hug L.A."/>
            <person name="Burstein D."/>
            <person name="Emerson J.B."/>
            <person name="Thomas B.C."/>
            <person name="Banfield J.F."/>
        </authorList>
    </citation>
    <scope>NUCLEOTIDE SEQUENCE [LARGE SCALE GENOMIC DNA]</scope>
    <source>
        <strain evidence="3">CG1_02_41_21</strain>
    </source>
</reference>
<protein>
    <submittedName>
        <fullName evidence="3">Addiction module antidote protein, HigA family</fullName>
    </submittedName>
</protein>
<evidence type="ECO:0000256" key="1">
    <source>
        <dbReference type="ARBA" id="ARBA00007227"/>
    </source>
</evidence>
<dbReference type="AlphaFoldDB" id="A0A1J4T8N6"/>
<dbReference type="SUPFAM" id="SSF47413">
    <property type="entry name" value="lambda repressor-like DNA-binding domains"/>
    <property type="match status" value="1"/>
</dbReference>
<dbReference type="Gene3D" id="1.10.260.40">
    <property type="entry name" value="lambda repressor-like DNA-binding domains"/>
    <property type="match status" value="1"/>
</dbReference>
<evidence type="ECO:0000313" key="3">
    <source>
        <dbReference type="EMBL" id="OIO07189.1"/>
    </source>
</evidence>
<dbReference type="PANTHER" id="PTHR43236:SF2">
    <property type="entry name" value="BLL0069 PROTEIN"/>
    <property type="match status" value="1"/>
</dbReference>
<dbReference type="InterPro" id="IPR001387">
    <property type="entry name" value="Cro/C1-type_HTH"/>
</dbReference>
<dbReference type="EMBL" id="MNUV01000048">
    <property type="protein sequence ID" value="OIO07189.1"/>
    <property type="molecule type" value="Genomic_DNA"/>
</dbReference>
<name>A0A1J4T8N6_9BACT</name>
<dbReference type="CDD" id="cd00093">
    <property type="entry name" value="HTH_XRE"/>
    <property type="match status" value="1"/>
</dbReference>
<dbReference type="Gene3D" id="1.10.10.2910">
    <property type="match status" value="1"/>
</dbReference>
<dbReference type="Proteomes" id="UP000182860">
    <property type="component" value="Unassembled WGS sequence"/>
</dbReference>
<dbReference type="NCBIfam" id="TIGR02607">
    <property type="entry name" value="antidote_HigA"/>
    <property type="match status" value="1"/>
</dbReference>
<comment type="similarity">
    <text evidence="1">Belongs to the short-chain fatty acyl-CoA assimilation regulator (ScfR) family.</text>
</comment>
<comment type="caution">
    <text evidence="3">The sequence shown here is derived from an EMBL/GenBank/DDBJ whole genome shotgun (WGS) entry which is preliminary data.</text>
</comment>
<dbReference type="PROSITE" id="PS50943">
    <property type="entry name" value="HTH_CROC1"/>
    <property type="match status" value="1"/>
</dbReference>
<sequence>MTINKNVSQVLIFPGETLVDLLFEKGMTQAELADRMGRPLKTINEIIKGKSSITPDTAIQLEGVFSVPASFWLNLESNYQLSLARFNFEENLRAEFKISEKYPYKEMAKLGWIPRNNETKDIVQSLLNFFGVISLKNIIEKNIFAVGAQYRISAKRGYSTEAITSWLRKGVLESQKIETKDFDEKKLKDSLPDIRSLILSSPQDFIPKIAKILADCGVVLVVLKNLKNAPINGVTRWISPKKALIQMSIRGKYADIFWFSLFHEIGHLLLHRKKDIYVDFVEDDYNKEQETQADEFASNILIPKDKFESFLNSFRVYKNVDLLNVFAQKIGVSVGIVVGRLQNDGIISRNQLNSLRAKYKRAS</sequence>
<proteinExistence type="inferred from homology"/>
<dbReference type="InterPro" id="IPR010982">
    <property type="entry name" value="Lambda_DNA-bd_dom_sf"/>
</dbReference>
<dbReference type="PANTHER" id="PTHR43236">
    <property type="entry name" value="ANTITOXIN HIGA1"/>
    <property type="match status" value="1"/>
</dbReference>
<organism evidence="3 4">
    <name type="scientific">Candidatus Falkowbacteria bacterium CG1_02_41_21</name>
    <dbReference type="NCBI Taxonomy" id="1805147"/>
    <lineage>
        <taxon>Bacteria</taxon>
        <taxon>Candidatus Falkowiibacteriota</taxon>
    </lineage>
</organism>
<evidence type="ECO:0000313" key="4">
    <source>
        <dbReference type="Proteomes" id="UP000182860"/>
    </source>
</evidence>
<dbReference type="InterPro" id="IPR013430">
    <property type="entry name" value="Toxin_antidote_HigA"/>
</dbReference>
<dbReference type="Pfam" id="PF06114">
    <property type="entry name" value="Peptidase_M78"/>
    <property type="match status" value="1"/>
</dbReference>
<dbReference type="InterPro" id="IPR052345">
    <property type="entry name" value="Rad_response_metalloprotease"/>
</dbReference>
<gene>
    <name evidence="3" type="ORF">AUJ35_02605</name>
</gene>
<evidence type="ECO:0000259" key="2">
    <source>
        <dbReference type="PROSITE" id="PS50943"/>
    </source>
</evidence>
<accession>A0A1J4T8N6</accession>